<dbReference type="EMBL" id="FNUG01000001">
    <property type="protein sequence ID" value="SEE58222.1"/>
    <property type="molecule type" value="Genomic_DNA"/>
</dbReference>
<dbReference type="InterPro" id="IPR055706">
    <property type="entry name" value="Slg1/2_DUF7282"/>
</dbReference>
<gene>
    <name evidence="3" type="ORF">SAMN04488034_101932</name>
</gene>
<dbReference type="AlphaFoldDB" id="A0A1H5K0D2"/>
<feature type="chain" id="PRO_5011587515" description="DUF7282 domain-containing protein" evidence="1">
    <location>
        <begin position="28"/>
        <end position="257"/>
    </location>
</feature>
<evidence type="ECO:0000313" key="4">
    <source>
        <dbReference type="Proteomes" id="UP000199448"/>
    </source>
</evidence>
<dbReference type="PROSITE" id="PS51257">
    <property type="entry name" value="PROKAR_LIPOPROTEIN"/>
    <property type="match status" value="1"/>
</dbReference>
<protein>
    <recommendedName>
        <fullName evidence="2">DUF7282 domain-containing protein</fullName>
    </recommendedName>
</protein>
<dbReference type="Pfam" id="PF23951">
    <property type="entry name" value="DUF7282"/>
    <property type="match status" value="2"/>
</dbReference>
<proteinExistence type="predicted"/>
<feature type="domain" description="DUF7282" evidence="2">
    <location>
        <begin position="45"/>
        <end position="146"/>
    </location>
</feature>
<feature type="domain" description="DUF7282" evidence="2">
    <location>
        <begin position="149"/>
        <end position="240"/>
    </location>
</feature>
<dbReference type="STRING" id="390640.SAMN04488034_101932"/>
<dbReference type="Proteomes" id="UP000199448">
    <property type="component" value="Unassembled WGS sequence"/>
</dbReference>
<keyword evidence="1" id="KW-0732">Signal</keyword>
<name>A0A1H5K0D2_9FLAO</name>
<feature type="signal peptide" evidence="1">
    <location>
        <begin position="1"/>
        <end position="27"/>
    </location>
</feature>
<evidence type="ECO:0000259" key="2">
    <source>
        <dbReference type="Pfam" id="PF23951"/>
    </source>
</evidence>
<evidence type="ECO:0000313" key="3">
    <source>
        <dbReference type="EMBL" id="SEE58222.1"/>
    </source>
</evidence>
<dbReference type="OrthoDB" id="975117at2"/>
<sequence>MKKVSNLKKLMLYAGVFFLAMGFYSCSDDDDGDVVVDPDPTGEITVTNDAQVISQNTLVVDQVTANTDVWLVAHHNDASGEILGQTLVTSESATNVEVNLEGTTLEDGDTVVLMLHVDNGYNMGDGAFNETDDTPIGETETVVVNTPNFMISDATVTDNTITFDNVTVSETGWIVVYNGNPNEETSQIVGFTQVTGSEDNVVVTFNENYTDGDPLFARLHVEDQGDEEFTFETDPTTDIPEIFGFEDDDTIWEELGL</sequence>
<organism evidence="3 4">
    <name type="scientific">Salinimicrobium catena</name>
    <dbReference type="NCBI Taxonomy" id="390640"/>
    <lineage>
        <taxon>Bacteria</taxon>
        <taxon>Pseudomonadati</taxon>
        <taxon>Bacteroidota</taxon>
        <taxon>Flavobacteriia</taxon>
        <taxon>Flavobacteriales</taxon>
        <taxon>Flavobacteriaceae</taxon>
        <taxon>Salinimicrobium</taxon>
    </lineage>
</organism>
<evidence type="ECO:0000256" key="1">
    <source>
        <dbReference type="SAM" id="SignalP"/>
    </source>
</evidence>
<dbReference type="RefSeq" id="WP_093112157.1">
    <property type="nucleotide sequence ID" value="NZ_FNGG01000001.1"/>
</dbReference>
<reference evidence="3 4" key="1">
    <citation type="submission" date="2016-10" db="EMBL/GenBank/DDBJ databases">
        <authorList>
            <person name="de Groot N.N."/>
        </authorList>
    </citation>
    <scope>NUCLEOTIDE SEQUENCE [LARGE SCALE GENOMIC DNA]</scope>
    <source>
        <strain evidence="3 4">DSM 23553</strain>
    </source>
</reference>
<accession>A0A1H5K0D2</accession>
<keyword evidence="4" id="KW-1185">Reference proteome</keyword>